<keyword evidence="2" id="KW-0596">Phosphopantetheine</keyword>
<feature type="active site" description="Proton donor; for dehydratase activity" evidence="4">
    <location>
        <position position="284"/>
    </location>
</feature>
<sequence>MLTDAVTERVSSYDDAVAVSSLRRDQPGRAAVLTELGRLYTAGHPVDFTRVHGPAGPMADLPSYPWQRTRCRHERRPGRPAAHRGHPVLRERTESALPPHAVHWSAPVSLAEFPYLTDHQIGGSPVLPAALVLDAALAAARAHLGGAAALDDITLSRLTVVPEQAEDSTLQLVLLPGTADTGTVRLYTRAGAGEQWTEAGGRPSPRPRGRRRPTAAAVRARCATTAAADDHYAALRRAGLAYGPAFQGVQELWRGRAEAVARLRERTALTTDRGEHPVHPAVLDSALQVLSAALDAQETPLDATYLPVAVGGFTLFTDRAEPRWAHAAVTARPGAERITGATVVLYDDAGTAVGEVTGITLQRLERAGAADPLDELLLLDIAWRPAPAGSPGTARQPGTWLLFADTGTTAATLATGLRSRGATCLTVTAVRPTARPARTRTRSTPGAARTSPRCWPTWPTRMSAPTASSTRGRWTPAPRARRRLPAGAAPRAGTRPRGPGPRAPPGPRHPRRPARRRRRTGRGACPVVGSGPVIGLEHSELRTTVVDLDPARPAAEGTQLLEECCVPATTTRSPCAASG</sequence>
<evidence type="ECO:0000256" key="2">
    <source>
        <dbReference type="ARBA" id="ARBA00022450"/>
    </source>
</evidence>
<dbReference type="InterPro" id="IPR050091">
    <property type="entry name" value="PKS_NRPS_Biosynth_Enz"/>
</dbReference>
<keyword evidence="3" id="KW-0597">Phosphoprotein</keyword>
<dbReference type="SMART" id="SM00826">
    <property type="entry name" value="PKS_DH"/>
    <property type="match status" value="1"/>
</dbReference>
<evidence type="ECO:0000256" key="1">
    <source>
        <dbReference type="ARBA" id="ARBA00004792"/>
    </source>
</evidence>
<proteinExistence type="predicted"/>
<comment type="pathway">
    <text evidence="1">Antibiotic biosynthesis.</text>
</comment>
<dbReference type="PANTHER" id="PTHR43775">
    <property type="entry name" value="FATTY ACID SYNTHASE"/>
    <property type="match status" value="1"/>
</dbReference>
<evidence type="ECO:0000256" key="4">
    <source>
        <dbReference type="PROSITE-ProRule" id="PRU01363"/>
    </source>
</evidence>
<dbReference type="InterPro" id="IPR036291">
    <property type="entry name" value="NAD(P)-bd_dom_sf"/>
</dbReference>
<dbReference type="InterPro" id="IPR049552">
    <property type="entry name" value="PKS_DH_N"/>
</dbReference>
<feature type="region of interest" description="C-terminal hotdog fold" evidence="4">
    <location>
        <begin position="223"/>
        <end position="370"/>
    </location>
</feature>
<dbReference type="EMBL" id="BNEA01000003">
    <property type="protein sequence ID" value="GHI51967.1"/>
    <property type="molecule type" value="Genomic_DNA"/>
</dbReference>
<evidence type="ECO:0000259" key="6">
    <source>
        <dbReference type="PROSITE" id="PS52019"/>
    </source>
</evidence>
<feature type="compositionally biased region" description="Pro residues" evidence="5">
    <location>
        <begin position="498"/>
        <end position="507"/>
    </location>
</feature>
<evidence type="ECO:0000256" key="3">
    <source>
        <dbReference type="ARBA" id="ARBA00022553"/>
    </source>
</evidence>
<dbReference type="InterPro" id="IPR049551">
    <property type="entry name" value="PKS_DH_C"/>
</dbReference>
<feature type="region of interest" description="N-terminal hotdog fold" evidence="4">
    <location>
        <begin position="86"/>
        <end position="211"/>
    </location>
</feature>
<comment type="caution">
    <text evidence="7">The sequence shown here is derived from an EMBL/GenBank/DDBJ whole genome shotgun (WGS) entry which is preliminary data.</text>
</comment>
<dbReference type="Gene3D" id="3.30.70.3290">
    <property type="match status" value="1"/>
</dbReference>
<accession>A0ABQ3R7Y9</accession>
<dbReference type="Gene3D" id="3.40.50.720">
    <property type="entry name" value="NAD(P)-binding Rossmann-like Domain"/>
    <property type="match status" value="1"/>
</dbReference>
<dbReference type="InterPro" id="IPR049900">
    <property type="entry name" value="PKS_mFAS_DH"/>
</dbReference>
<gene>
    <name evidence="7" type="ORF">Srubr_18130</name>
</gene>
<feature type="active site" description="Proton acceptor; for dehydratase activity" evidence="4">
    <location>
        <position position="119"/>
    </location>
</feature>
<dbReference type="Pfam" id="PF21089">
    <property type="entry name" value="PKS_DH_N"/>
    <property type="match status" value="1"/>
</dbReference>
<dbReference type="PROSITE" id="PS52019">
    <property type="entry name" value="PKS_MFAS_DH"/>
    <property type="match status" value="1"/>
</dbReference>
<dbReference type="Pfam" id="PF14765">
    <property type="entry name" value="PS-DH"/>
    <property type="match status" value="1"/>
</dbReference>
<organism evidence="7 8">
    <name type="scientific">Streptomyces rubradiris</name>
    <name type="common">Streptomyces achromogenes subsp. rubradiris</name>
    <dbReference type="NCBI Taxonomy" id="285531"/>
    <lineage>
        <taxon>Bacteria</taxon>
        <taxon>Bacillati</taxon>
        <taxon>Actinomycetota</taxon>
        <taxon>Actinomycetes</taxon>
        <taxon>Kitasatosporales</taxon>
        <taxon>Streptomycetaceae</taxon>
        <taxon>Streptomyces</taxon>
    </lineage>
</organism>
<protein>
    <recommendedName>
        <fullName evidence="6">PKS/mFAS DH domain-containing protein</fullName>
    </recommendedName>
</protein>
<dbReference type="InterPro" id="IPR020807">
    <property type="entry name" value="PKS_DH"/>
</dbReference>
<dbReference type="SUPFAM" id="SSF51735">
    <property type="entry name" value="NAD(P)-binding Rossmann-fold domains"/>
    <property type="match status" value="1"/>
</dbReference>
<feature type="region of interest" description="Disordered" evidence="5">
    <location>
        <begin position="432"/>
        <end position="531"/>
    </location>
</feature>
<keyword evidence="8" id="KW-1185">Reference proteome</keyword>
<feature type="domain" description="PKS/mFAS DH" evidence="6">
    <location>
        <begin position="86"/>
        <end position="370"/>
    </location>
</feature>
<feature type="compositionally biased region" description="Low complexity" evidence="5">
    <location>
        <begin position="432"/>
        <end position="451"/>
    </location>
</feature>
<evidence type="ECO:0000313" key="7">
    <source>
        <dbReference type="EMBL" id="GHI51967.1"/>
    </source>
</evidence>
<dbReference type="PANTHER" id="PTHR43775:SF37">
    <property type="entry name" value="SI:DKEY-61P9.11"/>
    <property type="match status" value="1"/>
</dbReference>
<evidence type="ECO:0000313" key="8">
    <source>
        <dbReference type="Proteomes" id="UP000646738"/>
    </source>
</evidence>
<feature type="compositionally biased region" description="Basic residues" evidence="5">
    <location>
        <begin position="508"/>
        <end position="521"/>
    </location>
</feature>
<dbReference type="Proteomes" id="UP000646738">
    <property type="component" value="Unassembled WGS sequence"/>
</dbReference>
<dbReference type="InterPro" id="IPR001227">
    <property type="entry name" value="Ac_transferase_dom_sf"/>
</dbReference>
<dbReference type="RefSeq" id="WP_203854925.1">
    <property type="nucleotide sequence ID" value="NZ_BNEA01000003.1"/>
</dbReference>
<name>A0ABQ3R7Y9_STRRR</name>
<dbReference type="Gene3D" id="3.40.366.10">
    <property type="entry name" value="Malonyl-Coenzyme A Acyl Carrier Protein, domain 2"/>
    <property type="match status" value="1"/>
</dbReference>
<feature type="compositionally biased region" description="Low complexity" evidence="5">
    <location>
        <begin position="485"/>
        <end position="497"/>
    </location>
</feature>
<dbReference type="InterPro" id="IPR042104">
    <property type="entry name" value="PKS_dehydratase_sf"/>
</dbReference>
<dbReference type="Gene3D" id="3.10.129.110">
    <property type="entry name" value="Polyketide synthase dehydratase"/>
    <property type="match status" value="1"/>
</dbReference>
<reference evidence="8" key="1">
    <citation type="submission" date="2023-07" db="EMBL/GenBank/DDBJ databases">
        <title>Whole genome shotgun sequence of Streptomyces achromogenes subsp. rubradiris NBRC 14000.</title>
        <authorList>
            <person name="Komaki H."/>
            <person name="Tamura T."/>
        </authorList>
    </citation>
    <scope>NUCLEOTIDE SEQUENCE [LARGE SCALE GENOMIC DNA]</scope>
    <source>
        <strain evidence="8">NBRC 14000</strain>
    </source>
</reference>
<evidence type="ECO:0000256" key="5">
    <source>
        <dbReference type="SAM" id="MobiDB-lite"/>
    </source>
</evidence>